<name>A0AC60QFN1_IXOPE</name>
<organism evidence="1 2">
    <name type="scientific">Ixodes persulcatus</name>
    <name type="common">Taiga tick</name>
    <dbReference type="NCBI Taxonomy" id="34615"/>
    <lineage>
        <taxon>Eukaryota</taxon>
        <taxon>Metazoa</taxon>
        <taxon>Ecdysozoa</taxon>
        <taxon>Arthropoda</taxon>
        <taxon>Chelicerata</taxon>
        <taxon>Arachnida</taxon>
        <taxon>Acari</taxon>
        <taxon>Parasitiformes</taxon>
        <taxon>Ixodida</taxon>
        <taxon>Ixodoidea</taxon>
        <taxon>Ixodidae</taxon>
        <taxon>Ixodinae</taxon>
        <taxon>Ixodes</taxon>
    </lineage>
</organism>
<comment type="caution">
    <text evidence="1">The sequence shown here is derived from an EMBL/GenBank/DDBJ whole genome shotgun (WGS) entry which is preliminary data.</text>
</comment>
<evidence type="ECO:0000313" key="1">
    <source>
        <dbReference type="EMBL" id="KAG0432964.1"/>
    </source>
</evidence>
<accession>A0AC60QFN1</accession>
<gene>
    <name evidence="1" type="ORF">HPB47_020351</name>
</gene>
<keyword evidence="2" id="KW-1185">Reference proteome</keyword>
<dbReference type="EMBL" id="JABSTQ010009100">
    <property type="protein sequence ID" value="KAG0432964.1"/>
    <property type="molecule type" value="Genomic_DNA"/>
</dbReference>
<dbReference type="Proteomes" id="UP000805193">
    <property type="component" value="Unassembled WGS sequence"/>
</dbReference>
<evidence type="ECO:0000313" key="2">
    <source>
        <dbReference type="Proteomes" id="UP000805193"/>
    </source>
</evidence>
<protein>
    <submittedName>
        <fullName evidence="1">Uncharacterized protein</fullName>
    </submittedName>
</protein>
<sequence length="644" mass="73912">MTDGYREIDGYYVSYSFHDEIIRSALGYKPVPGDVFIVSYPKCGTTWMQHIVYNIFNGRAPPANMMGILREMPFLEMVGAESIKDMPRPGAIKTHMPFQLQPYSKDAKYLYIARNPYDCCVSFFYHTKGLPHYNFADGTFDEFFEMFIEGKVDTGDYFDNLLSWYEHRNDPNVLLLTYEDLKKDTTAWVLQIADFLGKEYGLKLRANPEALDEVLEQTNMVSMKKYVNKGLESFFVEIKAIPEDKRPRWVKLMMDAVGKEALKKPIISDFVRKGVVGDWRGHFSAEQETKMTDGYREIDGYYVSYCFLDETIRSALGYKPVPGDVFIVSYPKCGTTWMQHIVYNIFNGRAPPANMMGILREMPFLEMVGAESIKDMPRTGAIKTHMPFQLQPYSKDAKYLYIARNPYDCCVSFFYHTKGLPRYNFADGTFDEFFEMFIEGKVDTGDYFDNLLSWYEHRNDPNVLFLTYEDLKKDTAAWVLKIADFLGKECGLKLRANPEALDEVLEQTNMVSMKKYVNKGLESFFVEIKAIPEDKRPRWVKLMMDAVGKEALKKPIISDFVRKGVVGDWRGHFSAEQCTAVCEENLEEMGGNAAPANEFELPFSVLTPTEREMVVRTQNSGLALYEVAPDLPPAPRSPPQSDSG</sequence>
<proteinExistence type="predicted"/>
<reference evidence="1 2" key="1">
    <citation type="journal article" date="2020" name="Cell">
        <title>Large-Scale Comparative Analyses of Tick Genomes Elucidate Their Genetic Diversity and Vector Capacities.</title>
        <authorList>
            <consortium name="Tick Genome and Microbiome Consortium (TIGMIC)"/>
            <person name="Jia N."/>
            <person name="Wang J."/>
            <person name="Shi W."/>
            <person name="Du L."/>
            <person name="Sun Y."/>
            <person name="Zhan W."/>
            <person name="Jiang J.F."/>
            <person name="Wang Q."/>
            <person name="Zhang B."/>
            <person name="Ji P."/>
            <person name="Bell-Sakyi L."/>
            <person name="Cui X.M."/>
            <person name="Yuan T.T."/>
            <person name="Jiang B.G."/>
            <person name="Yang W.F."/>
            <person name="Lam T.T."/>
            <person name="Chang Q.C."/>
            <person name="Ding S.J."/>
            <person name="Wang X.J."/>
            <person name="Zhu J.G."/>
            <person name="Ruan X.D."/>
            <person name="Zhao L."/>
            <person name="Wei J.T."/>
            <person name="Ye R.Z."/>
            <person name="Que T.C."/>
            <person name="Du C.H."/>
            <person name="Zhou Y.H."/>
            <person name="Cheng J.X."/>
            <person name="Dai P.F."/>
            <person name="Guo W.B."/>
            <person name="Han X.H."/>
            <person name="Huang E.J."/>
            <person name="Li L.F."/>
            <person name="Wei W."/>
            <person name="Gao Y.C."/>
            <person name="Liu J.Z."/>
            <person name="Shao H.Z."/>
            <person name="Wang X."/>
            <person name="Wang C.C."/>
            <person name="Yang T.C."/>
            <person name="Huo Q.B."/>
            <person name="Li W."/>
            <person name="Chen H.Y."/>
            <person name="Chen S.E."/>
            <person name="Zhou L.G."/>
            <person name="Ni X.B."/>
            <person name="Tian J.H."/>
            <person name="Sheng Y."/>
            <person name="Liu T."/>
            <person name="Pan Y.S."/>
            <person name="Xia L.Y."/>
            <person name="Li J."/>
            <person name="Zhao F."/>
            <person name="Cao W.C."/>
        </authorList>
    </citation>
    <scope>NUCLEOTIDE SEQUENCE [LARGE SCALE GENOMIC DNA]</scope>
    <source>
        <strain evidence="1">Iper-2018</strain>
    </source>
</reference>